<dbReference type="EMBL" id="JARKIE010000414">
    <property type="protein sequence ID" value="KAJ7642829.1"/>
    <property type="molecule type" value="Genomic_DNA"/>
</dbReference>
<dbReference type="PANTHER" id="PTHR34305:SF1">
    <property type="entry name" value="SWIM-TYPE DOMAIN-CONTAINING PROTEIN"/>
    <property type="match status" value="1"/>
</dbReference>
<dbReference type="AlphaFoldDB" id="A0AAD7C9U5"/>
<gene>
    <name evidence="1" type="ORF">B0H17DRAFT_1163917</name>
</gene>
<dbReference type="PANTHER" id="PTHR34305">
    <property type="entry name" value="EXPRESSED PROTEIN"/>
    <property type="match status" value="1"/>
</dbReference>
<comment type="caution">
    <text evidence="1">The sequence shown here is derived from an EMBL/GenBank/DDBJ whole genome shotgun (WGS) entry which is preliminary data.</text>
</comment>
<protein>
    <submittedName>
        <fullName evidence="1">Uncharacterized protein</fullName>
    </submittedName>
</protein>
<name>A0AAD7C9U5_MYCRO</name>
<proteinExistence type="predicted"/>
<reference evidence="1" key="1">
    <citation type="submission" date="2023-03" db="EMBL/GenBank/DDBJ databases">
        <title>Massive genome expansion in bonnet fungi (Mycena s.s.) driven by repeated elements and novel gene families across ecological guilds.</title>
        <authorList>
            <consortium name="Lawrence Berkeley National Laboratory"/>
            <person name="Harder C.B."/>
            <person name="Miyauchi S."/>
            <person name="Viragh M."/>
            <person name="Kuo A."/>
            <person name="Thoen E."/>
            <person name="Andreopoulos B."/>
            <person name="Lu D."/>
            <person name="Skrede I."/>
            <person name="Drula E."/>
            <person name="Henrissat B."/>
            <person name="Morin E."/>
            <person name="Kohler A."/>
            <person name="Barry K."/>
            <person name="LaButti K."/>
            <person name="Morin E."/>
            <person name="Salamov A."/>
            <person name="Lipzen A."/>
            <person name="Mereny Z."/>
            <person name="Hegedus B."/>
            <person name="Baldrian P."/>
            <person name="Stursova M."/>
            <person name="Weitz H."/>
            <person name="Taylor A."/>
            <person name="Grigoriev I.V."/>
            <person name="Nagy L.G."/>
            <person name="Martin F."/>
            <person name="Kauserud H."/>
        </authorList>
    </citation>
    <scope>NUCLEOTIDE SEQUENCE</scope>
    <source>
        <strain evidence="1">CBHHK067</strain>
    </source>
</reference>
<evidence type="ECO:0000313" key="2">
    <source>
        <dbReference type="Proteomes" id="UP001221757"/>
    </source>
</evidence>
<evidence type="ECO:0000313" key="1">
    <source>
        <dbReference type="EMBL" id="KAJ7642829.1"/>
    </source>
</evidence>
<keyword evidence="2" id="KW-1185">Reference proteome</keyword>
<accession>A0AAD7C9U5</accession>
<dbReference type="Proteomes" id="UP001221757">
    <property type="component" value="Unassembled WGS sequence"/>
</dbReference>
<organism evidence="1 2">
    <name type="scientific">Mycena rosella</name>
    <name type="common">Pink bonnet</name>
    <name type="synonym">Agaricus rosellus</name>
    <dbReference type="NCBI Taxonomy" id="1033263"/>
    <lineage>
        <taxon>Eukaryota</taxon>
        <taxon>Fungi</taxon>
        <taxon>Dikarya</taxon>
        <taxon>Basidiomycota</taxon>
        <taxon>Agaricomycotina</taxon>
        <taxon>Agaricomycetes</taxon>
        <taxon>Agaricomycetidae</taxon>
        <taxon>Agaricales</taxon>
        <taxon>Marasmiineae</taxon>
        <taxon>Mycenaceae</taxon>
        <taxon>Mycena</taxon>
    </lineage>
</organism>
<sequence>MPQIRQRPQYPGLKHDQIHEGSKCGATCSKFYAQRDYCVWCTHSICYGFHCIPIGEGRNDVFSAIITRWPEAPKRIIYDFACALGPYCMTREPVFFANTQFAIDDFHASGHTKCAPAAFLKTYAQVDPRLARINTSAAECGNGGISRIRKSVSYMTQARAIMFTRVFISIWNRTIIRKRRNIK</sequence>